<proteinExistence type="predicted"/>
<keyword evidence="2" id="KW-1185">Reference proteome</keyword>
<dbReference type="EMBL" id="JAVDTF010000003">
    <property type="protein sequence ID" value="MDR6785248.1"/>
    <property type="molecule type" value="Genomic_DNA"/>
</dbReference>
<protein>
    <submittedName>
        <fullName evidence="1">Plasmid stabilization system protein ParE</fullName>
    </submittedName>
</protein>
<gene>
    <name evidence="1" type="ORF">J2X78_003822</name>
</gene>
<dbReference type="Proteomes" id="UP001246858">
    <property type="component" value="Unassembled WGS sequence"/>
</dbReference>
<evidence type="ECO:0000313" key="2">
    <source>
        <dbReference type="Proteomes" id="UP001246858"/>
    </source>
</evidence>
<evidence type="ECO:0000313" key="1">
    <source>
        <dbReference type="EMBL" id="MDR6785248.1"/>
    </source>
</evidence>
<comment type="caution">
    <text evidence="1">The sequence shown here is derived from an EMBL/GenBank/DDBJ whole genome shotgun (WGS) entry which is preliminary data.</text>
</comment>
<sequence>MAKGAVVWTATAVKQRRKILRYWTERNKSTAYAEKLIKLINKRIKVILKHPESWKQTSYPNTRLSAMGHYSIVYKIANDGIIVTSFWDNRQEPKKLLKIILASDITDELMPYQLQELKNLANEPSDLDVVNQKDYKKAVKKTR</sequence>
<name>A0ACC6L0T7_9SPHI</name>
<accession>A0ACC6L0T7</accession>
<organism evidence="1 2">
    <name type="scientific">Pedobacter africanus</name>
    <dbReference type="NCBI Taxonomy" id="151894"/>
    <lineage>
        <taxon>Bacteria</taxon>
        <taxon>Pseudomonadati</taxon>
        <taxon>Bacteroidota</taxon>
        <taxon>Sphingobacteriia</taxon>
        <taxon>Sphingobacteriales</taxon>
        <taxon>Sphingobacteriaceae</taxon>
        <taxon>Pedobacter</taxon>
    </lineage>
</organism>
<reference evidence="1" key="1">
    <citation type="submission" date="2023-07" db="EMBL/GenBank/DDBJ databases">
        <title>Sorghum-associated microbial communities from plants grown in Nebraska, USA.</title>
        <authorList>
            <person name="Schachtman D."/>
        </authorList>
    </citation>
    <scope>NUCLEOTIDE SEQUENCE</scope>
    <source>
        <strain evidence="1">2697</strain>
    </source>
</reference>